<gene>
    <name evidence="3" type="ORF">RM445_06430</name>
</gene>
<dbReference type="CDD" id="cd07010">
    <property type="entry name" value="cupin_PMI_type_I_N_bac"/>
    <property type="match status" value="1"/>
</dbReference>
<dbReference type="PANTHER" id="PTHR42742">
    <property type="entry name" value="TRANSCRIPTIONAL REPRESSOR MPRA"/>
    <property type="match status" value="1"/>
</dbReference>
<evidence type="ECO:0000313" key="3">
    <source>
        <dbReference type="EMBL" id="MDT0349158.1"/>
    </source>
</evidence>
<proteinExistence type="predicted"/>
<sequence>MKPVVMPPHRFPHFYRGGDRITELRGVPGPHERSPEEWLASTTTRFGEAPAGLSVLPDGRLLRDAVAAQPEAWLGPEHLATFGADTGVLVKLLDAGERLPVHVHPDRAWAGRHLGCRYGKTEAWYVVAADEGAQVHLGFRHDVPRAVLAERVERQEAAALLDVMHARTVSAGDGILVPGGWPHAIGAGILVVEAQEPTDFSILLEWTGFDLDGPAEGHLGLGFDTALGAVDVRGHAPDEVDALVGPRRLERSDTVLPVLPRAADDYFRMHVARPAAAVTVPAGFAVVVTLAGTGEVTGDGAASPLSRGDVLAVPYGAGDWTLRGDVEAVVCRPALAAPQGPS</sequence>
<reference evidence="4" key="1">
    <citation type="submission" date="2023-07" db="EMBL/GenBank/DDBJ databases">
        <title>30 novel species of actinomycetes from the DSMZ collection.</title>
        <authorList>
            <person name="Nouioui I."/>
        </authorList>
    </citation>
    <scope>NUCLEOTIDE SEQUENCE [LARGE SCALE GENOMIC DNA]</scope>
    <source>
        <strain evidence="4">DSM 45834</strain>
    </source>
</reference>
<evidence type="ECO:0000256" key="2">
    <source>
        <dbReference type="ARBA" id="ARBA00022833"/>
    </source>
</evidence>
<keyword evidence="4" id="KW-1185">Reference proteome</keyword>
<keyword evidence="3" id="KW-0413">Isomerase</keyword>
<dbReference type="InterPro" id="IPR051804">
    <property type="entry name" value="Carb_Metab_Reg_Kinase/Isom"/>
</dbReference>
<evidence type="ECO:0000313" key="4">
    <source>
        <dbReference type="Proteomes" id="UP001183202"/>
    </source>
</evidence>
<keyword evidence="2" id="KW-0862">Zinc</keyword>
<dbReference type="Proteomes" id="UP001183202">
    <property type="component" value="Unassembled WGS sequence"/>
</dbReference>
<keyword evidence="1" id="KW-0479">Metal-binding</keyword>
<dbReference type="RefSeq" id="WP_311555141.1">
    <property type="nucleotide sequence ID" value="NZ_JAVREJ010000003.1"/>
</dbReference>
<dbReference type="Gene3D" id="2.60.120.10">
    <property type="entry name" value="Jelly Rolls"/>
    <property type="match status" value="2"/>
</dbReference>
<protein>
    <submittedName>
        <fullName evidence="3">Class I mannose-6-phosphate isomerase</fullName>
    </submittedName>
</protein>
<accession>A0ABU2N5E9</accession>
<name>A0ABU2N5E9_9PSEU</name>
<dbReference type="EMBL" id="JAVREJ010000003">
    <property type="protein sequence ID" value="MDT0349158.1"/>
    <property type="molecule type" value="Genomic_DNA"/>
</dbReference>
<organism evidence="3 4">
    <name type="scientific">Pseudonocardia charpentierae</name>
    <dbReference type="NCBI Taxonomy" id="3075545"/>
    <lineage>
        <taxon>Bacteria</taxon>
        <taxon>Bacillati</taxon>
        <taxon>Actinomycetota</taxon>
        <taxon>Actinomycetes</taxon>
        <taxon>Pseudonocardiales</taxon>
        <taxon>Pseudonocardiaceae</taxon>
        <taxon>Pseudonocardia</taxon>
    </lineage>
</organism>
<dbReference type="InterPro" id="IPR011051">
    <property type="entry name" value="RmlC_Cupin_sf"/>
</dbReference>
<dbReference type="SUPFAM" id="SSF51182">
    <property type="entry name" value="RmlC-like cupins"/>
    <property type="match status" value="1"/>
</dbReference>
<dbReference type="GO" id="GO:0016853">
    <property type="term" value="F:isomerase activity"/>
    <property type="evidence" value="ECO:0007669"/>
    <property type="project" value="UniProtKB-KW"/>
</dbReference>
<comment type="caution">
    <text evidence="3">The sequence shown here is derived from an EMBL/GenBank/DDBJ whole genome shotgun (WGS) entry which is preliminary data.</text>
</comment>
<dbReference type="InterPro" id="IPR014710">
    <property type="entry name" value="RmlC-like_jellyroll"/>
</dbReference>
<dbReference type="PANTHER" id="PTHR42742:SF3">
    <property type="entry name" value="FRUCTOKINASE"/>
    <property type="match status" value="1"/>
</dbReference>
<evidence type="ECO:0000256" key="1">
    <source>
        <dbReference type="ARBA" id="ARBA00022723"/>
    </source>
</evidence>